<dbReference type="AlphaFoldDB" id="A0A1G2D335"/>
<comment type="caution">
    <text evidence="2">The sequence shown here is derived from an EMBL/GenBank/DDBJ whole genome shotgun (WGS) entry which is preliminary data.</text>
</comment>
<evidence type="ECO:0000256" key="1">
    <source>
        <dbReference type="SAM" id="Phobius"/>
    </source>
</evidence>
<proteinExistence type="predicted"/>
<accession>A0A1G2D335</accession>
<evidence type="ECO:0000313" key="3">
    <source>
        <dbReference type="Proteomes" id="UP000177996"/>
    </source>
</evidence>
<name>A0A1G2D335_9BACT</name>
<protein>
    <submittedName>
        <fullName evidence="2">Uncharacterized protein</fullName>
    </submittedName>
</protein>
<dbReference type="STRING" id="1798661.A3D65_02955"/>
<keyword evidence="1" id="KW-1133">Transmembrane helix</keyword>
<gene>
    <name evidence="2" type="ORF">A3D65_02955</name>
</gene>
<feature type="transmembrane region" description="Helical" evidence="1">
    <location>
        <begin position="23"/>
        <end position="41"/>
    </location>
</feature>
<sequence length="107" mass="11230">MDQEQNTAPVAPMGDMTPKKSPTMFIVGAVVILVIVAWFVLMGGKVDAPTTGMLDTPGIMVGGDADVPMPPGEAGVFPPQETSDEVSDIEADLNETDLNSLNEVDQI</sequence>
<evidence type="ECO:0000313" key="2">
    <source>
        <dbReference type="EMBL" id="OGZ07892.1"/>
    </source>
</evidence>
<dbReference type="Proteomes" id="UP000177996">
    <property type="component" value="Unassembled WGS sequence"/>
</dbReference>
<keyword evidence="1" id="KW-0472">Membrane</keyword>
<organism evidence="2 3">
    <name type="scientific">Candidatus Lloydbacteria bacterium RIFCSPHIGHO2_02_FULL_50_13</name>
    <dbReference type="NCBI Taxonomy" id="1798661"/>
    <lineage>
        <taxon>Bacteria</taxon>
        <taxon>Candidatus Lloydiibacteriota</taxon>
    </lineage>
</organism>
<keyword evidence="1" id="KW-0812">Transmembrane</keyword>
<reference evidence="2 3" key="1">
    <citation type="journal article" date="2016" name="Nat. Commun.">
        <title>Thousands of microbial genomes shed light on interconnected biogeochemical processes in an aquifer system.</title>
        <authorList>
            <person name="Anantharaman K."/>
            <person name="Brown C.T."/>
            <person name="Hug L.A."/>
            <person name="Sharon I."/>
            <person name="Castelle C.J."/>
            <person name="Probst A.J."/>
            <person name="Thomas B.C."/>
            <person name="Singh A."/>
            <person name="Wilkins M.J."/>
            <person name="Karaoz U."/>
            <person name="Brodie E.L."/>
            <person name="Williams K.H."/>
            <person name="Hubbard S.S."/>
            <person name="Banfield J.F."/>
        </authorList>
    </citation>
    <scope>NUCLEOTIDE SEQUENCE [LARGE SCALE GENOMIC DNA]</scope>
</reference>
<dbReference type="EMBL" id="MHLL01000050">
    <property type="protein sequence ID" value="OGZ07892.1"/>
    <property type="molecule type" value="Genomic_DNA"/>
</dbReference>